<organism evidence="3 4">
    <name type="scientific">Adineta ricciae</name>
    <name type="common">Rotifer</name>
    <dbReference type="NCBI Taxonomy" id="249248"/>
    <lineage>
        <taxon>Eukaryota</taxon>
        <taxon>Metazoa</taxon>
        <taxon>Spiralia</taxon>
        <taxon>Gnathifera</taxon>
        <taxon>Rotifera</taxon>
        <taxon>Eurotatoria</taxon>
        <taxon>Bdelloidea</taxon>
        <taxon>Adinetida</taxon>
        <taxon>Adinetidae</taxon>
        <taxon>Adineta</taxon>
    </lineage>
</organism>
<dbReference type="SUPFAM" id="SSF51101">
    <property type="entry name" value="Mannose-binding lectins"/>
    <property type="match status" value="1"/>
</dbReference>
<protein>
    <recommendedName>
        <fullName evidence="2">Jacalin-type lectin domain-containing protein</fullName>
    </recommendedName>
</protein>
<evidence type="ECO:0000313" key="4">
    <source>
        <dbReference type="Proteomes" id="UP000663852"/>
    </source>
</evidence>
<sequence>MKTSSCNQSTLTSIMPPLNEEVIHDQEDGSSTTCNLLQQINTYGNYNKIINSSNTNINPVTINVDNQQFLSSKLGQHRLVHFSLKINKYLFCIVLLLMIILALLLFSIFILKFKRNHSTDLHEQYERLLETHKSKEKIISEIQTQLNKTVNLLNNENKNSLVLFGQIFGHSNEKPFDDSLTLNFTSLPYLNGFCARDNDDGLESYQFFYLSPLNKKQIIESNVHGNQTKTFQKKFHFSEKNERIIQVQGRLVKKSLSSSNGTNQTISIITGLEFISNKGRISPLYSGELGEEFNEQYDGYTLGYVTGRSAQYIEQLQFIWYREKETNSDEDYL</sequence>
<keyword evidence="1" id="KW-1133">Transmembrane helix</keyword>
<dbReference type="Pfam" id="PF01419">
    <property type="entry name" value="Jacalin"/>
    <property type="match status" value="1"/>
</dbReference>
<dbReference type="SMART" id="SM00915">
    <property type="entry name" value="Jacalin"/>
    <property type="match status" value="1"/>
</dbReference>
<reference evidence="3" key="1">
    <citation type="submission" date="2021-02" db="EMBL/GenBank/DDBJ databases">
        <authorList>
            <person name="Nowell W R."/>
        </authorList>
    </citation>
    <scope>NUCLEOTIDE SEQUENCE</scope>
</reference>
<dbReference type="InterPro" id="IPR001229">
    <property type="entry name" value="Jacalin-like_lectin_dom"/>
</dbReference>
<gene>
    <name evidence="3" type="ORF">EDS130_LOCUS20436</name>
</gene>
<dbReference type="EMBL" id="CAJNOJ010000100">
    <property type="protein sequence ID" value="CAF1109626.1"/>
    <property type="molecule type" value="Genomic_DNA"/>
</dbReference>
<evidence type="ECO:0000313" key="3">
    <source>
        <dbReference type="EMBL" id="CAF1109626.1"/>
    </source>
</evidence>
<dbReference type="Proteomes" id="UP000663852">
    <property type="component" value="Unassembled WGS sequence"/>
</dbReference>
<evidence type="ECO:0000256" key="1">
    <source>
        <dbReference type="SAM" id="Phobius"/>
    </source>
</evidence>
<feature type="domain" description="Jacalin-type lectin" evidence="2">
    <location>
        <begin position="162"/>
        <end position="322"/>
    </location>
</feature>
<name>A0A814PRH4_ADIRI</name>
<comment type="caution">
    <text evidence="3">The sequence shown here is derived from an EMBL/GenBank/DDBJ whole genome shotgun (WGS) entry which is preliminary data.</text>
</comment>
<evidence type="ECO:0000259" key="2">
    <source>
        <dbReference type="PROSITE" id="PS51752"/>
    </source>
</evidence>
<dbReference type="PROSITE" id="PS51752">
    <property type="entry name" value="JACALIN_LECTIN"/>
    <property type="match status" value="1"/>
</dbReference>
<accession>A0A814PRH4</accession>
<keyword evidence="1" id="KW-0812">Transmembrane</keyword>
<dbReference type="Gene3D" id="2.100.10.30">
    <property type="entry name" value="Jacalin-like lectin domain"/>
    <property type="match status" value="1"/>
</dbReference>
<proteinExistence type="predicted"/>
<dbReference type="AlphaFoldDB" id="A0A814PRH4"/>
<dbReference type="InterPro" id="IPR036404">
    <property type="entry name" value="Jacalin-like_lectin_dom_sf"/>
</dbReference>
<keyword evidence="1" id="KW-0472">Membrane</keyword>
<feature type="transmembrane region" description="Helical" evidence="1">
    <location>
        <begin position="89"/>
        <end position="111"/>
    </location>
</feature>